<dbReference type="RefSeq" id="XP_025366599.1">
    <property type="nucleotide sequence ID" value="XM_025511397.1"/>
</dbReference>
<sequence>MRAVFAVEEKRARTLTLSLSLSVSPCREHAPAWQGLPRRRMRLLGTASKGSTSTRHCWLFPCPPPPSPTSSHESSFDTPSLV</sequence>
<proteinExistence type="predicted"/>
<keyword evidence="2" id="KW-1185">Reference proteome</keyword>
<evidence type="ECO:0000313" key="2">
    <source>
        <dbReference type="Proteomes" id="UP000245783"/>
    </source>
</evidence>
<gene>
    <name evidence="1" type="ORF">IE81DRAFT_26201</name>
</gene>
<organism evidence="1 2">
    <name type="scientific">Ceraceosorus guamensis</name>
    <dbReference type="NCBI Taxonomy" id="1522189"/>
    <lineage>
        <taxon>Eukaryota</taxon>
        <taxon>Fungi</taxon>
        <taxon>Dikarya</taxon>
        <taxon>Basidiomycota</taxon>
        <taxon>Ustilaginomycotina</taxon>
        <taxon>Exobasidiomycetes</taxon>
        <taxon>Ceraceosorales</taxon>
        <taxon>Ceraceosoraceae</taxon>
        <taxon>Ceraceosorus</taxon>
    </lineage>
</organism>
<dbReference type="InParanoid" id="A0A316VP80"/>
<name>A0A316VP80_9BASI</name>
<dbReference type="GeneID" id="37033267"/>
<reference evidence="1 2" key="1">
    <citation type="journal article" date="2018" name="Mol. Biol. Evol.">
        <title>Broad Genomic Sampling Reveals a Smut Pathogenic Ancestry of the Fungal Clade Ustilaginomycotina.</title>
        <authorList>
            <person name="Kijpornyongpan T."/>
            <person name="Mondo S.J."/>
            <person name="Barry K."/>
            <person name="Sandor L."/>
            <person name="Lee J."/>
            <person name="Lipzen A."/>
            <person name="Pangilinan J."/>
            <person name="LaButti K."/>
            <person name="Hainaut M."/>
            <person name="Henrissat B."/>
            <person name="Grigoriev I.V."/>
            <person name="Spatafora J.W."/>
            <person name="Aime M.C."/>
        </authorList>
    </citation>
    <scope>NUCLEOTIDE SEQUENCE [LARGE SCALE GENOMIC DNA]</scope>
    <source>
        <strain evidence="1 2">MCA 4658</strain>
    </source>
</reference>
<protein>
    <submittedName>
        <fullName evidence="1">Uncharacterized protein</fullName>
    </submittedName>
</protein>
<dbReference type="AlphaFoldDB" id="A0A316VP80"/>
<evidence type="ECO:0000313" key="1">
    <source>
        <dbReference type="EMBL" id="PWN39439.1"/>
    </source>
</evidence>
<dbReference type="Proteomes" id="UP000245783">
    <property type="component" value="Unassembled WGS sequence"/>
</dbReference>
<accession>A0A316VP80</accession>
<dbReference type="EMBL" id="KZ819467">
    <property type="protein sequence ID" value="PWN39439.1"/>
    <property type="molecule type" value="Genomic_DNA"/>
</dbReference>